<feature type="domain" description="Peptidase S1" evidence="2">
    <location>
        <begin position="37"/>
        <end position="285"/>
    </location>
</feature>
<dbReference type="AlphaFoldDB" id="A0A3B0KHD2"/>
<dbReference type="PROSITE" id="PS50240">
    <property type="entry name" value="TRYPSIN_DOM"/>
    <property type="match status" value="1"/>
</dbReference>
<name>A0A3B0KHD2_DROGU</name>
<accession>A0A3B0KHD2</accession>
<dbReference type="Proteomes" id="UP000268350">
    <property type="component" value="Unassembled WGS sequence"/>
</dbReference>
<dbReference type="GO" id="GO:0006508">
    <property type="term" value="P:proteolysis"/>
    <property type="evidence" value="ECO:0007669"/>
    <property type="project" value="InterPro"/>
</dbReference>
<feature type="chain" id="PRO_5017399305" evidence="1">
    <location>
        <begin position="19"/>
        <end position="291"/>
    </location>
</feature>
<proteinExistence type="predicted"/>
<dbReference type="SMART" id="SM00020">
    <property type="entry name" value="Tryp_SPc"/>
    <property type="match status" value="1"/>
</dbReference>
<reference evidence="4" key="1">
    <citation type="submission" date="2018-01" db="EMBL/GenBank/DDBJ databases">
        <authorList>
            <person name="Alioto T."/>
            <person name="Alioto T."/>
        </authorList>
    </citation>
    <scope>NUCLEOTIDE SEQUENCE [LARGE SCALE GENOMIC DNA]</scope>
</reference>
<dbReference type="SUPFAM" id="SSF50494">
    <property type="entry name" value="Trypsin-like serine proteases"/>
    <property type="match status" value="1"/>
</dbReference>
<dbReference type="InterPro" id="IPR001254">
    <property type="entry name" value="Trypsin_dom"/>
</dbReference>
<dbReference type="Gene3D" id="2.40.10.10">
    <property type="entry name" value="Trypsin-like serine proteases"/>
    <property type="match status" value="1"/>
</dbReference>
<dbReference type="InterPro" id="IPR009003">
    <property type="entry name" value="Peptidase_S1_PA"/>
</dbReference>
<dbReference type="OrthoDB" id="7820396at2759"/>
<evidence type="ECO:0000313" key="3">
    <source>
        <dbReference type="EMBL" id="SPP83098.1"/>
    </source>
</evidence>
<sequence>MHWGIALITLLLASGTGALSAKLEDTECGYFNEDQFLKQGSFATPTEHQWLARIVFGKGFEGKIQNDGCLGVLISKRNVLAPAHCFVQYNGEAEAFSVHLGVWNKSSVISQPTCDRDGFCVVPAQEIKLAEIAIHPEYDPLTLKNSLAVLTLQRDAKLNPNVMPACMPPPQLVNGTLVGQTFIVAGLRVKEALKMKTWVNTLSRGFCQSKVSSIVTSSTTVCGYQAKPDGYYIGAPLVGMQVKGDNTQNFYLVGLMIDWRWENNRILSSFLAIRHYLDFIYQNANSLIVRS</sequence>
<dbReference type="GO" id="GO:0004252">
    <property type="term" value="F:serine-type endopeptidase activity"/>
    <property type="evidence" value="ECO:0007669"/>
    <property type="project" value="InterPro"/>
</dbReference>
<dbReference type="PANTHER" id="PTHR24258:SF140">
    <property type="entry name" value="BCDNA.GH08420-RELATED"/>
    <property type="match status" value="1"/>
</dbReference>
<dbReference type="STRING" id="7266.A0A3B0KHD2"/>
<protein>
    <submittedName>
        <fullName evidence="3">Blast:Tissue-type plasminogen activator</fullName>
    </submittedName>
</protein>
<feature type="signal peptide" evidence="1">
    <location>
        <begin position="1"/>
        <end position="18"/>
    </location>
</feature>
<dbReference type="EMBL" id="OUUW01000007">
    <property type="protein sequence ID" value="SPP83098.1"/>
    <property type="molecule type" value="Genomic_DNA"/>
</dbReference>
<dbReference type="InterPro" id="IPR043504">
    <property type="entry name" value="Peptidase_S1_PA_chymotrypsin"/>
</dbReference>
<dbReference type="Pfam" id="PF00089">
    <property type="entry name" value="Trypsin"/>
    <property type="match status" value="1"/>
</dbReference>
<evidence type="ECO:0000259" key="2">
    <source>
        <dbReference type="PROSITE" id="PS50240"/>
    </source>
</evidence>
<dbReference type="PANTHER" id="PTHR24258">
    <property type="entry name" value="SERINE PROTEASE-RELATED"/>
    <property type="match status" value="1"/>
</dbReference>
<gene>
    <name evidence="3" type="ORF">DGUA_6G017889</name>
</gene>
<organism evidence="3 4">
    <name type="scientific">Drosophila guanche</name>
    <name type="common">Fruit fly</name>
    <dbReference type="NCBI Taxonomy" id="7266"/>
    <lineage>
        <taxon>Eukaryota</taxon>
        <taxon>Metazoa</taxon>
        <taxon>Ecdysozoa</taxon>
        <taxon>Arthropoda</taxon>
        <taxon>Hexapoda</taxon>
        <taxon>Insecta</taxon>
        <taxon>Pterygota</taxon>
        <taxon>Neoptera</taxon>
        <taxon>Endopterygota</taxon>
        <taxon>Diptera</taxon>
        <taxon>Brachycera</taxon>
        <taxon>Muscomorpha</taxon>
        <taxon>Ephydroidea</taxon>
        <taxon>Drosophilidae</taxon>
        <taxon>Drosophila</taxon>
        <taxon>Sophophora</taxon>
    </lineage>
</organism>
<keyword evidence="4" id="KW-1185">Reference proteome</keyword>
<dbReference type="OMA" id="GFCQSKV"/>
<evidence type="ECO:0000256" key="1">
    <source>
        <dbReference type="SAM" id="SignalP"/>
    </source>
</evidence>
<evidence type="ECO:0000313" key="4">
    <source>
        <dbReference type="Proteomes" id="UP000268350"/>
    </source>
</evidence>
<keyword evidence="1" id="KW-0732">Signal</keyword>